<proteinExistence type="predicted"/>
<dbReference type="InterPro" id="IPR032710">
    <property type="entry name" value="NTF2-like_dom_sf"/>
</dbReference>
<dbReference type="SUPFAM" id="SSF54427">
    <property type="entry name" value="NTF2-like"/>
    <property type="match status" value="1"/>
</dbReference>
<evidence type="ECO:0000313" key="1">
    <source>
        <dbReference type="EMBL" id="GAG44701.1"/>
    </source>
</evidence>
<dbReference type="EMBL" id="BARS01050047">
    <property type="protein sequence ID" value="GAG44701.1"/>
    <property type="molecule type" value="Genomic_DNA"/>
</dbReference>
<name>X0Z816_9ZZZZ</name>
<protein>
    <submittedName>
        <fullName evidence="1">Uncharacterized protein</fullName>
    </submittedName>
</protein>
<dbReference type="AlphaFoldDB" id="X0Z816"/>
<comment type="caution">
    <text evidence="1">The sequence shown here is derived from an EMBL/GenBank/DDBJ whole genome shotgun (WGS) entry which is preliminary data.</text>
</comment>
<feature type="non-terminal residue" evidence="1">
    <location>
        <position position="52"/>
    </location>
</feature>
<organism evidence="1">
    <name type="scientific">marine sediment metagenome</name>
    <dbReference type="NCBI Taxonomy" id="412755"/>
    <lineage>
        <taxon>unclassified sequences</taxon>
        <taxon>metagenomes</taxon>
        <taxon>ecological metagenomes</taxon>
    </lineage>
</organism>
<gene>
    <name evidence="1" type="ORF">S01H1_74782</name>
</gene>
<reference evidence="1" key="1">
    <citation type="journal article" date="2014" name="Front. Microbiol.">
        <title>High frequency of phylogenetically diverse reductive dehalogenase-homologous genes in deep subseafloor sedimentary metagenomes.</title>
        <authorList>
            <person name="Kawai M."/>
            <person name="Futagami T."/>
            <person name="Toyoda A."/>
            <person name="Takaki Y."/>
            <person name="Nishi S."/>
            <person name="Hori S."/>
            <person name="Arai W."/>
            <person name="Tsubouchi T."/>
            <person name="Morono Y."/>
            <person name="Uchiyama I."/>
            <person name="Ito T."/>
            <person name="Fujiyama A."/>
            <person name="Inagaki F."/>
            <person name="Takami H."/>
        </authorList>
    </citation>
    <scope>NUCLEOTIDE SEQUENCE</scope>
    <source>
        <strain evidence="1">Expedition CK06-06</strain>
    </source>
</reference>
<dbReference type="Gene3D" id="3.10.450.50">
    <property type="match status" value="1"/>
</dbReference>
<accession>X0Z816</accession>
<sequence>MTKAFSTDSEADIAAVNDIWPQYCASLIDGDMDRWISLWADDGIQMPPDTPA</sequence>